<reference evidence="2 3" key="1">
    <citation type="submission" date="2023-03" db="EMBL/GenBank/DDBJ databases">
        <title>Bacillus Genome Sequencing.</title>
        <authorList>
            <person name="Dunlap C."/>
        </authorList>
    </citation>
    <scope>NUCLEOTIDE SEQUENCE [LARGE SCALE GENOMIC DNA]</scope>
    <source>
        <strain evidence="2 3">NRS-52</strain>
    </source>
</reference>
<feature type="transmembrane region" description="Helical" evidence="1">
    <location>
        <begin position="23"/>
        <end position="47"/>
    </location>
</feature>
<feature type="transmembrane region" description="Helical" evidence="1">
    <location>
        <begin position="59"/>
        <end position="79"/>
    </location>
</feature>
<dbReference type="Proteomes" id="UP001343257">
    <property type="component" value="Unassembled WGS sequence"/>
</dbReference>
<keyword evidence="1" id="KW-0812">Transmembrane</keyword>
<name>A0ABU6PV93_9BACL</name>
<keyword evidence="1" id="KW-0472">Membrane</keyword>
<proteinExistence type="predicted"/>
<organism evidence="2 3">
    <name type="scientific">Paenibacillus chibensis</name>
    <dbReference type="NCBI Taxonomy" id="59846"/>
    <lineage>
        <taxon>Bacteria</taxon>
        <taxon>Bacillati</taxon>
        <taxon>Bacillota</taxon>
        <taxon>Bacilli</taxon>
        <taxon>Bacillales</taxon>
        <taxon>Paenibacillaceae</taxon>
        <taxon>Paenibacillus</taxon>
    </lineage>
</organism>
<evidence type="ECO:0008006" key="4">
    <source>
        <dbReference type="Google" id="ProtNLM"/>
    </source>
</evidence>
<protein>
    <recommendedName>
        <fullName evidence="4">DUF4064 domain-containing protein</fullName>
    </recommendedName>
</protein>
<feature type="transmembrane region" description="Helical" evidence="1">
    <location>
        <begin position="91"/>
        <end position="119"/>
    </location>
</feature>
<keyword evidence="3" id="KW-1185">Reference proteome</keyword>
<evidence type="ECO:0000313" key="3">
    <source>
        <dbReference type="Proteomes" id="UP001343257"/>
    </source>
</evidence>
<accession>A0ABU6PV93</accession>
<evidence type="ECO:0000313" key="2">
    <source>
        <dbReference type="EMBL" id="MED5018809.1"/>
    </source>
</evidence>
<keyword evidence="1" id="KW-1133">Transmembrane helix</keyword>
<evidence type="ECO:0000256" key="1">
    <source>
        <dbReference type="SAM" id="Phobius"/>
    </source>
</evidence>
<comment type="caution">
    <text evidence="2">The sequence shown here is derived from an EMBL/GenBank/DDBJ whole genome shotgun (WGS) entry which is preliminary data.</text>
</comment>
<gene>
    <name evidence="2" type="ORF">P9847_15980</name>
</gene>
<sequence>MGTAVKSKAPSPSKKQIKQQDRLGRAVVSFIFSLIGLIFMFLFFKALSISASNFSNSTGIIVFFFIVYFLNALSFFLGISARRSTSGRGLAIAAITISAIPFAILTIFLVLTAVTMLSVNLIKSS</sequence>
<dbReference type="EMBL" id="JARTLD010000038">
    <property type="protein sequence ID" value="MED5018809.1"/>
    <property type="molecule type" value="Genomic_DNA"/>
</dbReference>
<dbReference type="RefSeq" id="WP_328279378.1">
    <property type="nucleotide sequence ID" value="NZ_JARTLD010000038.1"/>
</dbReference>